<organism evidence="1 2">
    <name type="scientific">Rhizobium leguminosarum</name>
    <dbReference type="NCBI Taxonomy" id="384"/>
    <lineage>
        <taxon>Bacteria</taxon>
        <taxon>Pseudomonadati</taxon>
        <taxon>Pseudomonadota</taxon>
        <taxon>Alphaproteobacteria</taxon>
        <taxon>Hyphomicrobiales</taxon>
        <taxon>Rhizobiaceae</taxon>
        <taxon>Rhizobium/Agrobacterium group</taxon>
        <taxon>Rhizobium</taxon>
    </lineage>
</organism>
<geneLocation type="plasmid" evidence="1">
    <name>pSM145A_Rh01</name>
</geneLocation>
<sequence length="69" mass="7383">MVRSDILLAGAILLSAIVVGGAILIRPSDFDRCLAVISAETYRRDQTATLDPREVEAQAARICAGNEPK</sequence>
<gene>
    <name evidence="1" type="ORF">ELI03_26040</name>
</gene>
<comment type="caution">
    <text evidence="1">The sequence shown here is derived from an EMBL/GenBank/DDBJ whole genome shotgun (WGS) entry which is preliminary data.</text>
</comment>
<evidence type="ECO:0000313" key="1">
    <source>
        <dbReference type="EMBL" id="TAX69521.1"/>
    </source>
</evidence>
<evidence type="ECO:0000313" key="2">
    <source>
        <dbReference type="Proteomes" id="UP000293652"/>
    </source>
</evidence>
<keyword evidence="1" id="KW-0614">Plasmid</keyword>
<dbReference type="Proteomes" id="UP000293652">
    <property type="component" value="Unassembled WGS sequence"/>
</dbReference>
<dbReference type="AlphaFoldDB" id="A0A3S3WN10"/>
<dbReference type="EMBL" id="SIPC01000002">
    <property type="protein sequence ID" value="TAX69521.1"/>
    <property type="molecule type" value="Genomic_DNA"/>
</dbReference>
<protein>
    <submittedName>
        <fullName evidence="1">Uncharacterized protein</fullName>
    </submittedName>
</protein>
<accession>A0A3S3WN10</accession>
<proteinExistence type="predicted"/>
<name>A0A3S3WN10_RHILE</name>
<dbReference type="RefSeq" id="WP_128459248.1">
    <property type="nucleotide sequence ID" value="NZ_JACDJD010000003.1"/>
</dbReference>
<reference evidence="1 2" key="1">
    <citation type="submission" date="2019-02" db="EMBL/GenBank/DDBJ databases">
        <title>The genomic architecture of introgression among sibling species of bacteria.</title>
        <authorList>
            <person name="Cavassim M.I.A."/>
            <person name="Moeskjaer S."/>
            <person name="Moslemi C."/>
            <person name="Fields B."/>
            <person name="Bachmann A."/>
            <person name="Vilhjalmsson B."/>
            <person name="Schierup M.H."/>
            <person name="Young J.P.W."/>
            <person name="Andersen S.U."/>
        </authorList>
    </citation>
    <scope>NUCLEOTIDE SEQUENCE [LARGE SCALE GENOMIC DNA]</scope>
    <source>
        <strain evidence="1 2">SM145A</strain>
        <plasmid evidence="1">pSM145A_Rh01</plasmid>
    </source>
</reference>